<proteinExistence type="predicted"/>
<reference evidence="1" key="1">
    <citation type="submission" date="2020-02" db="EMBL/GenBank/DDBJ databases">
        <authorList>
            <person name="Meier V. D."/>
        </authorList>
    </citation>
    <scope>NUCLEOTIDE SEQUENCE</scope>
    <source>
        <strain evidence="1">AVDCRST_MAG93</strain>
    </source>
</reference>
<dbReference type="AlphaFoldDB" id="A0A6J4K906"/>
<gene>
    <name evidence="1" type="ORF">AVDCRST_MAG93-4440</name>
</gene>
<name>A0A6J4K906_9CHLR</name>
<evidence type="ECO:0000313" key="1">
    <source>
        <dbReference type="EMBL" id="CAA9298636.1"/>
    </source>
</evidence>
<dbReference type="EMBL" id="CADCTR010001492">
    <property type="protein sequence ID" value="CAA9298636.1"/>
    <property type="molecule type" value="Genomic_DNA"/>
</dbReference>
<sequence>MKLYATMCTRRARASTFKLGAKERCVAQTNHPSRVATLLRQRSRLHVVAERECVHYLGRFIMERISPMTTVSLPDVPLWWTGDIIRRSTTGALDVCLCRLPVPSGPYRHDSVSERATESFTVNRFVGNADSL</sequence>
<protein>
    <submittedName>
        <fullName evidence="1">Uncharacterized protein</fullName>
    </submittedName>
</protein>
<accession>A0A6J4K906</accession>
<organism evidence="1">
    <name type="scientific">uncultured Chloroflexia bacterium</name>
    <dbReference type="NCBI Taxonomy" id="1672391"/>
    <lineage>
        <taxon>Bacteria</taxon>
        <taxon>Bacillati</taxon>
        <taxon>Chloroflexota</taxon>
        <taxon>Chloroflexia</taxon>
        <taxon>environmental samples</taxon>
    </lineage>
</organism>